<keyword evidence="4 6" id="KW-0413">Isomerase</keyword>
<dbReference type="GeneID" id="23616236"/>
<evidence type="ECO:0000313" key="10">
    <source>
        <dbReference type="EMBL" id="KFM26352.1"/>
    </source>
</evidence>
<comment type="function">
    <text evidence="5">Prolyl cis/trans isomerase with specificity for phospho-Ser-Pro bonds.</text>
</comment>
<evidence type="ECO:0000259" key="8">
    <source>
        <dbReference type="PROSITE" id="PS50198"/>
    </source>
</evidence>
<dbReference type="STRING" id="3075.A0A087SKU8"/>
<dbReference type="GO" id="GO:0005634">
    <property type="term" value="C:nucleus"/>
    <property type="evidence" value="ECO:0007669"/>
    <property type="project" value="TreeGrafter"/>
</dbReference>
<evidence type="ECO:0000256" key="6">
    <source>
        <dbReference type="PROSITE-ProRule" id="PRU00278"/>
    </source>
</evidence>
<dbReference type="InterPro" id="IPR046357">
    <property type="entry name" value="PPIase_dom_sf"/>
</dbReference>
<keyword evidence="11" id="KW-1185">Reference proteome</keyword>
<evidence type="ECO:0000256" key="4">
    <source>
        <dbReference type="ARBA" id="ARBA00023235"/>
    </source>
</evidence>
<dbReference type="Gene3D" id="3.10.50.40">
    <property type="match status" value="1"/>
</dbReference>
<dbReference type="EMBL" id="KL662127">
    <property type="protein sequence ID" value="KFM26352.1"/>
    <property type="molecule type" value="Genomic_DNA"/>
</dbReference>
<evidence type="ECO:0000313" key="11">
    <source>
        <dbReference type="Proteomes" id="UP000028924"/>
    </source>
</evidence>
<proteinExistence type="inferred from homology"/>
<keyword evidence="3 6" id="KW-0697">Rotamase</keyword>
<dbReference type="Proteomes" id="UP000028924">
    <property type="component" value="Unassembled WGS sequence"/>
</dbReference>
<dbReference type="AlphaFoldDB" id="A0A087SKU8"/>
<reference evidence="10 11" key="1">
    <citation type="journal article" date="2014" name="BMC Genomics">
        <title>Oil accumulation mechanisms of the oleaginous microalga Chlorella protothecoides revealed through its genome, transcriptomes, and proteomes.</title>
        <authorList>
            <person name="Gao C."/>
            <person name="Wang Y."/>
            <person name="Shen Y."/>
            <person name="Yan D."/>
            <person name="He X."/>
            <person name="Dai J."/>
            <person name="Wu Q."/>
        </authorList>
    </citation>
    <scope>NUCLEOTIDE SEQUENCE [LARGE SCALE GENOMIC DNA]</scope>
    <source>
        <strain evidence="10 11">0710</strain>
    </source>
</reference>
<evidence type="ECO:0000256" key="1">
    <source>
        <dbReference type="ARBA" id="ARBA00000971"/>
    </source>
</evidence>
<dbReference type="InterPro" id="IPR023058">
    <property type="entry name" value="PPIase_PpiC_CS"/>
</dbReference>
<dbReference type="GO" id="GO:0005829">
    <property type="term" value="C:cytosol"/>
    <property type="evidence" value="ECO:0007669"/>
    <property type="project" value="TreeGrafter"/>
</dbReference>
<comment type="similarity">
    <text evidence="2">Belongs to the PpiC/parvulin rotamase family.</text>
</comment>
<dbReference type="InterPro" id="IPR051370">
    <property type="entry name" value="PPIase_Pin1"/>
</dbReference>
<name>A0A087SKU8_AUXPR</name>
<dbReference type="EC" id="5.2.1.8" evidence="7"/>
<dbReference type="PANTHER" id="PTHR10657">
    <property type="entry name" value="PEPTIDYL-PROLYL CIS-TRANS ISOMERASE"/>
    <property type="match status" value="1"/>
</dbReference>
<dbReference type="InterPro" id="IPR000297">
    <property type="entry name" value="PPIase_PpiC"/>
</dbReference>
<dbReference type="PANTHER" id="PTHR10657:SF4">
    <property type="entry name" value="PEPTIDYL-PROLYL CIS-TRANS ISOMERASE-RELATED"/>
    <property type="match status" value="1"/>
</dbReference>
<gene>
    <name evidence="10" type="ORF">F751_4845</name>
    <name evidence="9" type="ORF">g.1867</name>
</gene>
<sequence>MAPDQVRASHLLVKHRDARRPSSWKEAQVTRSREEAESMIAEFHRQLTSGQADFAELARKESHCSSARAGGDLGLFPRGAMQRPFEDAAFALPVGGLSGPVFTDSGVHLILRTA</sequence>
<dbReference type="Pfam" id="PF00639">
    <property type="entry name" value="Rotamase"/>
    <property type="match status" value="1"/>
</dbReference>
<dbReference type="PROSITE" id="PS50198">
    <property type="entry name" value="PPIC_PPIASE_2"/>
    <property type="match status" value="1"/>
</dbReference>
<dbReference type="PROSITE" id="PS01096">
    <property type="entry name" value="PPIC_PPIASE_1"/>
    <property type="match status" value="1"/>
</dbReference>
<comment type="catalytic activity">
    <reaction evidence="1 7">
        <text>[protein]-peptidylproline (omega=180) = [protein]-peptidylproline (omega=0)</text>
        <dbReference type="Rhea" id="RHEA:16237"/>
        <dbReference type="Rhea" id="RHEA-COMP:10747"/>
        <dbReference type="Rhea" id="RHEA-COMP:10748"/>
        <dbReference type="ChEBI" id="CHEBI:83833"/>
        <dbReference type="ChEBI" id="CHEBI:83834"/>
        <dbReference type="EC" id="5.2.1.8"/>
    </reaction>
</comment>
<dbReference type="eggNOG" id="KOG3259">
    <property type="taxonomic scope" value="Eukaryota"/>
</dbReference>
<evidence type="ECO:0000256" key="3">
    <source>
        <dbReference type="ARBA" id="ARBA00023110"/>
    </source>
</evidence>
<dbReference type="RefSeq" id="XP_011399248.1">
    <property type="nucleotide sequence ID" value="XM_011400946.1"/>
</dbReference>
<organism evidence="10 11">
    <name type="scientific">Auxenochlorella protothecoides</name>
    <name type="common">Green microalga</name>
    <name type="synonym">Chlorella protothecoides</name>
    <dbReference type="NCBI Taxonomy" id="3075"/>
    <lineage>
        <taxon>Eukaryota</taxon>
        <taxon>Viridiplantae</taxon>
        <taxon>Chlorophyta</taxon>
        <taxon>core chlorophytes</taxon>
        <taxon>Trebouxiophyceae</taxon>
        <taxon>Chlorellales</taxon>
        <taxon>Chlorellaceae</taxon>
        <taxon>Auxenochlorella</taxon>
    </lineage>
</organism>
<dbReference type="KEGG" id="apro:F751_4845"/>
<evidence type="ECO:0000313" key="9">
    <source>
        <dbReference type="EMBL" id="JAT76592.1"/>
    </source>
</evidence>
<accession>A0A087SKU8</accession>
<evidence type="ECO:0000256" key="7">
    <source>
        <dbReference type="RuleBase" id="RU363014"/>
    </source>
</evidence>
<reference evidence="9" key="2">
    <citation type="submission" date="2015-08" db="EMBL/GenBank/DDBJ databases">
        <authorList>
            <person name="Babu N.S."/>
            <person name="Beckwith C.J."/>
            <person name="Beseler K.G."/>
            <person name="Brison A."/>
            <person name="Carone J.V."/>
            <person name="Caskin T.P."/>
            <person name="Diamond M."/>
            <person name="Durham M.E."/>
            <person name="Foxe J.M."/>
            <person name="Go M."/>
            <person name="Henderson B.A."/>
            <person name="Jones I.B."/>
            <person name="McGettigan J.A."/>
            <person name="Micheletti S.J."/>
            <person name="Nasrallah M.E."/>
            <person name="Ortiz D."/>
            <person name="Piller C.R."/>
            <person name="Privatt S.R."/>
            <person name="Schneider S.L."/>
            <person name="Sharp S."/>
            <person name="Smith T.C."/>
            <person name="Stanton J.D."/>
            <person name="Ullery H.E."/>
            <person name="Wilson R.J."/>
            <person name="Serrano M.G."/>
            <person name="Buck G."/>
            <person name="Lee V."/>
            <person name="Wang Y."/>
            <person name="Carvalho R."/>
            <person name="Voegtly L."/>
            <person name="Shi R."/>
            <person name="Duckworth R."/>
            <person name="Johnson A."/>
            <person name="Loviza R."/>
            <person name="Walstead R."/>
            <person name="Shah Z."/>
            <person name="Kiflezghi M."/>
            <person name="Wade K."/>
            <person name="Ball S.L."/>
            <person name="Bradley K.W."/>
            <person name="Asai D.J."/>
            <person name="Bowman C.A."/>
            <person name="Russell D.A."/>
            <person name="Pope W.H."/>
            <person name="Jacobs-Sera D."/>
            <person name="Hendrix R.W."/>
            <person name="Hatfull G.F."/>
        </authorList>
    </citation>
    <scope>NUCLEOTIDE SEQUENCE</scope>
</reference>
<evidence type="ECO:0000256" key="5">
    <source>
        <dbReference type="ARBA" id="ARBA00054757"/>
    </source>
</evidence>
<evidence type="ECO:0000256" key="2">
    <source>
        <dbReference type="ARBA" id="ARBA00007656"/>
    </source>
</evidence>
<protein>
    <recommendedName>
        <fullName evidence="7">Peptidyl-prolyl cis-trans isomerase</fullName>
        <ecNumber evidence="7">5.2.1.8</ecNumber>
    </recommendedName>
</protein>
<dbReference type="EMBL" id="GDKF01002030">
    <property type="protein sequence ID" value="JAT76592.1"/>
    <property type="molecule type" value="Transcribed_RNA"/>
</dbReference>
<dbReference type="SUPFAM" id="SSF54534">
    <property type="entry name" value="FKBP-like"/>
    <property type="match status" value="1"/>
</dbReference>
<dbReference type="OrthoDB" id="2530521at2759"/>
<dbReference type="FunFam" id="3.10.50.40:FF:000010">
    <property type="entry name" value="Peptidyl-prolyl cis-trans isomerase Pin1"/>
    <property type="match status" value="1"/>
</dbReference>
<dbReference type="GO" id="GO:0003755">
    <property type="term" value="F:peptidyl-prolyl cis-trans isomerase activity"/>
    <property type="evidence" value="ECO:0007669"/>
    <property type="project" value="UniProtKB-UniRule"/>
</dbReference>
<feature type="domain" description="PpiC" evidence="8">
    <location>
        <begin position="3"/>
        <end position="114"/>
    </location>
</feature>